<keyword evidence="4" id="KW-1185">Reference proteome</keyword>
<reference evidence="3 4" key="1">
    <citation type="submission" date="2022-01" db="EMBL/GenBank/DDBJ databases">
        <title>Flavihumibacter sp. nov., isolated from sediment of a river.</title>
        <authorList>
            <person name="Liu H."/>
        </authorList>
    </citation>
    <scope>NUCLEOTIDE SEQUENCE [LARGE SCALE GENOMIC DNA]</scope>
    <source>
        <strain evidence="3 4">RY-1</strain>
    </source>
</reference>
<dbReference type="SUPFAM" id="SSF56281">
    <property type="entry name" value="Metallo-hydrolase/oxidoreductase"/>
    <property type="match status" value="1"/>
</dbReference>
<comment type="caution">
    <text evidence="3">The sequence shown here is derived from an EMBL/GenBank/DDBJ whole genome shotgun (WGS) entry which is preliminary data.</text>
</comment>
<proteinExistence type="predicted"/>
<protein>
    <submittedName>
        <fullName evidence="3">MBL fold metallo-hydrolase</fullName>
    </submittedName>
</protein>
<dbReference type="Proteomes" id="UP001200145">
    <property type="component" value="Unassembled WGS sequence"/>
</dbReference>
<dbReference type="EMBL" id="JAKEVY010000006">
    <property type="protein sequence ID" value="MCF1716736.1"/>
    <property type="molecule type" value="Genomic_DNA"/>
</dbReference>
<dbReference type="InterPro" id="IPR044528">
    <property type="entry name" value="POD-like_MBL-fold"/>
</dbReference>
<evidence type="ECO:0000313" key="3">
    <source>
        <dbReference type="EMBL" id="MCF1716736.1"/>
    </source>
</evidence>
<organism evidence="3 4">
    <name type="scientific">Flavihumibacter fluminis</name>
    <dbReference type="NCBI Taxonomy" id="2909236"/>
    <lineage>
        <taxon>Bacteria</taxon>
        <taxon>Pseudomonadati</taxon>
        <taxon>Bacteroidota</taxon>
        <taxon>Chitinophagia</taxon>
        <taxon>Chitinophagales</taxon>
        <taxon>Chitinophagaceae</taxon>
        <taxon>Flavihumibacter</taxon>
    </lineage>
</organism>
<dbReference type="InterPro" id="IPR001279">
    <property type="entry name" value="Metallo-B-lactamas"/>
</dbReference>
<dbReference type="PANTHER" id="PTHR43084:SF1">
    <property type="entry name" value="PERSULFIDE DIOXYGENASE ETHE1, MITOCHONDRIAL"/>
    <property type="match status" value="1"/>
</dbReference>
<accession>A0ABS9BLY0</accession>
<dbReference type="InterPro" id="IPR001763">
    <property type="entry name" value="Rhodanese-like_dom"/>
</dbReference>
<dbReference type="PROSITE" id="PS50206">
    <property type="entry name" value="RHODANESE_3"/>
    <property type="match status" value="2"/>
</dbReference>
<feature type="domain" description="Rhodanese" evidence="2">
    <location>
        <begin position="377"/>
        <end position="465"/>
    </location>
</feature>
<dbReference type="InterPro" id="IPR036866">
    <property type="entry name" value="RibonucZ/Hydroxyglut_hydro"/>
</dbReference>
<dbReference type="Pfam" id="PF00581">
    <property type="entry name" value="Rhodanese"/>
    <property type="match status" value="2"/>
</dbReference>
<dbReference type="CDD" id="cd07724">
    <property type="entry name" value="POD-like_MBL-fold"/>
    <property type="match status" value="1"/>
</dbReference>
<dbReference type="RefSeq" id="WP_234868148.1">
    <property type="nucleotide sequence ID" value="NZ_JAKEVY010000006.1"/>
</dbReference>
<dbReference type="SMART" id="SM00849">
    <property type="entry name" value="Lactamase_B"/>
    <property type="match status" value="1"/>
</dbReference>
<dbReference type="Gene3D" id="3.40.250.10">
    <property type="entry name" value="Rhodanese-like domain"/>
    <property type="match status" value="2"/>
</dbReference>
<dbReference type="InterPro" id="IPR036873">
    <property type="entry name" value="Rhodanese-like_dom_sf"/>
</dbReference>
<dbReference type="Gene3D" id="3.60.15.10">
    <property type="entry name" value="Ribonuclease Z/Hydroxyacylglutathione hydrolase-like"/>
    <property type="match status" value="1"/>
</dbReference>
<dbReference type="CDD" id="cd00158">
    <property type="entry name" value="RHOD"/>
    <property type="match status" value="2"/>
</dbReference>
<dbReference type="PANTHER" id="PTHR43084">
    <property type="entry name" value="PERSULFIDE DIOXYGENASE ETHE1"/>
    <property type="match status" value="1"/>
</dbReference>
<gene>
    <name evidence="3" type="ORF">L0U88_18990</name>
</gene>
<keyword evidence="1" id="KW-0479">Metal-binding</keyword>
<name>A0ABS9BLY0_9BACT</name>
<evidence type="ECO:0000259" key="2">
    <source>
        <dbReference type="PROSITE" id="PS50206"/>
    </source>
</evidence>
<dbReference type="SUPFAM" id="SSF52821">
    <property type="entry name" value="Rhodanese/Cell cycle control phosphatase"/>
    <property type="match status" value="2"/>
</dbReference>
<evidence type="ECO:0000313" key="4">
    <source>
        <dbReference type="Proteomes" id="UP001200145"/>
    </source>
</evidence>
<dbReference type="SMART" id="SM00450">
    <property type="entry name" value="RHOD"/>
    <property type="match status" value="2"/>
</dbReference>
<evidence type="ECO:0000256" key="1">
    <source>
        <dbReference type="ARBA" id="ARBA00022723"/>
    </source>
</evidence>
<dbReference type="Pfam" id="PF00753">
    <property type="entry name" value="Lactamase_B"/>
    <property type="match status" value="1"/>
</dbReference>
<sequence length="473" mass="52294">MKIEQIYTGCLAEAAYYIESAGEALIIDPLRETKPYIERAAKDNAKIKYILETHFHADFVSGHLDLAAKTGATIVFGPTAAPGYAAHIATDGEILSLGKIKIKVLHTPGHTMESTTYLLIDEAGKEVAIFTGDTLFIGDVGRPDLVQKVKKEITPEFLAGQLFDSLRNKIMTLPDEIIVYPGHGAGSACGKNMSKETTDTLGNQKKFNYALRADMTREEFIKEVTEGLVAPPQYFPHNVIMNVTGGLNSIDQIIRRGTTALEPKDFQLVWETEEALVIDARSKDEFPKDYLPGAIFIGLDDNFAPWVGTLVTDLKQPILLITDQGKEEEAVVRLARVGYDNTLGYLKGGVKAWITAGLPTEQMDEIDAPEFAELYMKNPDMKVLDARRESEYNSQHIEGTINFPLDFINSNMSMLDKNSTYYIHCAGGYRSMITASILKARGYENLINIRGGFAALSKTSLPKTTYEAPKTML</sequence>
<feature type="domain" description="Rhodanese" evidence="2">
    <location>
        <begin position="271"/>
        <end position="362"/>
    </location>
</feature>
<dbReference type="InterPro" id="IPR051682">
    <property type="entry name" value="Mito_Persulfide_Diox"/>
</dbReference>